<keyword evidence="1" id="KW-0574">Periplasm</keyword>
<dbReference type="GO" id="GO:0043093">
    <property type="term" value="P:FtsZ-dependent cytokinesis"/>
    <property type="evidence" value="ECO:0007669"/>
    <property type="project" value="UniProtKB-UniRule"/>
</dbReference>
<comment type="similarity">
    <text evidence="1">Belongs to the CpoB family.</text>
</comment>
<dbReference type="InterPro" id="IPR014162">
    <property type="entry name" value="CpoB_C"/>
</dbReference>
<dbReference type="eggNOG" id="COG1729">
    <property type="taxonomic scope" value="Bacteria"/>
</dbReference>
<dbReference type="SUPFAM" id="SSF48452">
    <property type="entry name" value="TPR-like"/>
    <property type="match status" value="1"/>
</dbReference>
<dbReference type="InterPro" id="IPR011990">
    <property type="entry name" value="TPR-like_helical_dom_sf"/>
</dbReference>
<dbReference type="GO" id="GO:0030288">
    <property type="term" value="C:outer membrane-bounded periplasmic space"/>
    <property type="evidence" value="ECO:0007669"/>
    <property type="project" value="UniProtKB-UniRule"/>
</dbReference>
<organism evidence="3 4">
    <name type="scientific">Haematobacter massiliensis</name>
    <dbReference type="NCBI Taxonomy" id="195105"/>
    <lineage>
        <taxon>Bacteria</taxon>
        <taxon>Pseudomonadati</taxon>
        <taxon>Pseudomonadota</taxon>
        <taxon>Alphaproteobacteria</taxon>
        <taxon>Rhodobacterales</taxon>
        <taxon>Paracoccaceae</taxon>
        <taxon>Haematobacter</taxon>
    </lineage>
</organism>
<dbReference type="NCBIfam" id="TIGR02795">
    <property type="entry name" value="tol_pal_ybgF"/>
    <property type="match status" value="1"/>
</dbReference>
<comment type="caution">
    <text evidence="3">The sequence shown here is derived from an EMBL/GenBank/DDBJ whole genome shotgun (WGS) entry which is preliminary data.</text>
</comment>
<proteinExistence type="inferred from homology"/>
<dbReference type="Pfam" id="PF13174">
    <property type="entry name" value="TPR_6"/>
    <property type="match status" value="1"/>
</dbReference>
<evidence type="ECO:0000313" key="3">
    <source>
        <dbReference type="EMBL" id="KFI31182.1"/>
    </source>
</evidence>
<dbReference type="InterPro" id="IPR034706">
    <property type="entry name" value="CpoB"/>
</dbReference>
<dbReference type="Gene3D" id="1.25.40.10">
    <property type="entry name" value="Tetratricopeptide repeat domain"/>
    <property type="match status" value="1"/>
</dbReference>
<dbReference type="EMBL" id="JGYG01000002">
    <property type="protein sequence ID" value="KFI31182.1"/>
    <property type="molecule type" value="Genomic_DNA"/>
</dbReference>
<gene>
    <name evidence="1" type="primary">cpoB</name>
    <name evidence="3" type="ORF">CN97_09105</name>
</gene>
<evidence type="ECO:0000313" key="4">
    <source>
        <dbReference type="Proteomes" id="UP000028826"/>
    </source>
</evidence>
<sequence precursor="true">MRLIVLCTGLALPIAAGAQNRQETLADIRKEVNSLSSEVQSLRSEMIASAGQGGPRISGTTLQRLDLIEAELQRLTNRTEELGHRIGKVADDAANRIGDLEFRLTELEGGDPTAAGAVAPLGGGGAAPSQTAPKTSNPAPASAAAQKAVGEQADFDRARAVLDQRDFRTAAGLFTTFAESYPAGALTGEAHYYRGEALAGDGDTLGAAKAYLESYSGWPRGGRASESLLKLGTSLGDLGQTDDACTTLSQVSVLYPETPSVAEATTAMQKLGCN</sequence>
<dbReference type="OrthoDB" id="9763909at2"/>
<evidence type="ECO:0000256" key="1">
    <source>
        <dbReference type="HAMAP-Rule" id="MF_02066"/>
    </source>
</evidence>
<accession>A0A086YA82</accession>
<feature type="compositionally biased region" description="Low complexity" evidence="2">
    <location>
        <begin position="131"/>
        <end position="148"/>
    </location>
</feature>
<keyword evidence="1" id="KW-0131">Cell cycle</keyword>
<keyword evidence="1" id="KW-0732">Signal</keyword>
<keyword evidence="4" id="KW-1185">Reference proteome</keyword>
<name>A0A086YA82_9RHOB</name>
<keyword evidence="1" id="KW-0132">Cell division</keyword>
<feature type="chain" id="PRO_5041747826" description="Cell division coordinator CpoB" evidence="1">
    <location>
        <begin position="19"/>
        <end position="274"/>
    </location>
</feature>
<dbReference type="AlphaFoldDB" id="A0A086YA82"/>
<reference evidence="3 4" key="1">
    <citation type="submission" date="2014-03" db="EMBL/GenBank/DDBJ databases">
        <title>Genome of Haematobacter massiliensis CCUG 47968.</title>
        <authorList>
            <person name="Wang D."/>
            <person name="Wang G."/>
        </authorList>
    </citation>
    <scope>NUCLEOTIDE SEQUENCE [LARGE SCALE GENOMIC DNA]</scope>
    <source>
        <strain evidence="3 4">CCUG 47968</strain>
    </source>
</reference>
<dbReference type="InterPro" id="IPR019734">
    <property type="entry name" value="TPR_rpt"/>
</dbReference>
<protein>
    <recommendedName>
        <fullName evidence="1">Cell division coordinator CpoB</fullName>
    </recommendedName>
</protein>
<feature type="region of interest" description="Disordered" evidence="2">
    <location>
        <begin position="111"/>
        <end position="148"/>
    </location>
</feature>
<feature type="signal peptide" evidence="1">
    <location>
        <begin position="1"/>
        <end position="18"/>
    </location>
</feature>
<feature type="coiled-coil region" evidence="1">
    <location>
        <begin position="18"/>
        <end position="85"/>
    </location>
</feature>
<comment type="function">
    <text evidence="1">Mediates coordination of peptidoglycan synthesis and outer membrane constriction during cell division.</text>
</comment>
<dbReference type="Pfam" id="PF13432">
    <property type="entry name" value="TPR_16"/>
    <property type="match status" value="1"/>
</dbReference>
<keyword evidence="1" id="KW-0175">Coiled coil</keyword>
<evidence type="ECO:0000256" key="2">
    <source>
        <dbReference type="SAM" id="MobiDB-lite"/>
    </source>
</evidence>
<dbReference type="Proteomes" id="UP000028826">
    <property type="component" value="Unassembled WGS sequence"/>
</dbReference>
<dbReference type="HAMAP" id="MF_02066">
    <property type="entry name" value="CpoB"/>
    <property type="match status" value="1"/>
</dbReference>
<dbReference type="STRING" id="195105.CN97_09105"/>
<comment type="subcellular location">
    <subcellularLocation>
        <location evidence="1">Periplasm</location>
    </subcellularLocation>
</comment>